<reference evidence="1" key="1">
    <citation type="journal article" date="2020" name="New Phytol.">
        <title>Comparative genomics reveals dynamic genome evolution in host specialist ectomycorrhizal fungi.</title>
        <authorList>
            <person name="Lofgren L.A."/>
            <person name="Nguyen N.H."/>
            <person name="Vilgalys R."/>
            <person name="Ruytinx J."/>
            <person name="Liao H.L."/>
            <person name="Branco S."/>
            <person name="Kuo A."/>
            <person name="LaButti K."/>
            <person name="Lipzen A."/>
            <person name="Andreopoulos W."/>
            <person name="Pangilinan J."/>
            <person name="Riley R."/>
            <person name="Hundley H."/>
            <person name="Na H."/>
            <person name="Barry K."/>
            <person name="Grigoriev I.V."/>
            <person name="Stajich J.E."/>
            <person name="Kennedy P.G."/>
        </authorList>
    </citation>
    <scope>NUCLEOTIDE SEQUENCE</scope>
    <source>
        <strain evidence="1">MN1</strain>
    </source>
</reference>
<feature type="non-terminal residue" evidence="1">
    <location>
        <position position="1"/>
    </location>
</feature>
<protein>
    <submittedName>
        <fullName evidence="1">Uncharacterized protein</fullName>
    </submittedName>
</protein>
<proteinExistence type="predicted"/>
<evidence type="ECO:0000313" key="2">
    <source>
        <dbReference type="Proteomes" id="UP000807769"/>
    </source>
</evidence>
<name>A0A9P7DP40_9AGAM</name>
<gene>
    <name evidence="1" type="ORF">BJ212DRAFT_1203115</name>
</gene>
<accession>A0A9P7DP40</accession>
<sequence length="64" mass="7048">FNGKIQVFNSAVSVFFALSDLSGIGGMKHEYIRVSPKWRSGHACKDCMFVITDPNAHGMQGMDI</sequence>
<dbReference type="RefSeq" id="XP_041185751.1">
    <property type="nucleotide sequence ID" value="XM_041329107.1"/>
</dbReference>
<dbReference type="Proteomes" id="UP000807769">
    <property type="component" value="Unassembled WGS sequence"/>
</dbReference>
<feature type="non-terminal residue" evidence="1">
    <location>
        <position position="64"/>
    </location>
</feature>
<dbReference type="OrthoDB" id="3187773at2759"/>
<dbReference type="GeneID" id="64623124"/>
<evidence type="ECO:0000313" key="1">
    <source>
        <dbReference type="EMBL" id="KAG1799601.1"/>
    </source>
</evidence>
<comment type="caution">
    <text evidence="1">The sequence shown here is derived from an EMBL/GenBank/DDBJ whole genome shotgun (WGS) entry which is preliminary data.</text>
</comment>
<dbReference type="AlphaFoldDB" id="A0A9P7DP40"/>
<keyword evidence="2" id="KW-1185">Reference proteome</keyword>
<dbReference type="EMBL" id="JABBWG010000137">
    <property type="protein sequence ID" value="KAG1799601.1"/>
    <property type="molecule type" value="Genomic_DNA"/>
</dbReference>
<organism evidence="1 2">
    <name type="scientific">Suillus subaureus</name>
    <dbReference type="NCBI Taxonomy" id="48587"/>
    <lineage>
        <taxon>Eukaryota</taxon>
        <taxon>Fungi</taxon>
        <taxon>Dikarya</taxon>
        <taxon>Basidiomycota</taxon>
        <taxon>Agaricomycotina</taxon>
        <taxon>Agaricomycetes</taxon>
        <taxon>Agaricomycetidae</taxon>
        <taxon>Boletales</taxon>
        <taxon>Suillineae</taxon>
        <taxon>Suillaceae</taxon>
        <taxon>Suillus</taxon>
    </lineage>
</organism>